<dbReference type="AlphaFoldDB" id="G0UXU9"/>
<sequence>MDSPLCFVCSRCEHPICSQSDILTKVVEDGTTENAFVYELEDLLNLDKPVPCYSGDEVYESKVYVSDKILQVSLPPAARLVALEALADSLRAQELEDVSPLGDSNVASSISSNTEQVLGDTNEGSRRNPGDATTGEGLAQTPEASGRRRVSRNPSVSNAESAFSQYLTRFSNFKESRIDLVCIKDAVLGHGLARCTKDRSAEVIQSPSAAPLLTGDDQGTTRNVSAGAGGSASSMAKGALRMSNQVPVPTRRLKHPGNLDVEEGFVHFRRRTKTARCPWFSAYDCCERLECPDCHLGVGFLFVLKPGSRKALDADVETGEEPTETSTSEMCCSVVSRRPQHKRERNEECREEDAEENARRQEGQNGQDDESFPAAFVGLELKKICQRRWGLREFQKRYEQAKDLVKFRSMFPEAEELESMNGRLTALRTQSELYGNLLRKHKEQNDVQYALIESQKERIGSYEEKLNTMQQIIEAQKTQLEMQCRQIRQQEELLRNHKNQVATQQYQIHVEQLLRSEQSRTIESQREQLSLMQAHLRAHIVKEQLTERYDELVSLLKPLSEQRQAPTVPSSPTASSASAPMSGDSCPNLPPAHLLGIIGRDVREWTRVSHEDEGLGRNFVEQESRTPRDSSLPSLQIGRNMPRSNCESHDGRGLNDLISDGRAFTLGIPSDVDGNNAPSECTVDPATSSPASGGGHTKNRTLLSVDPESTLPNARSSAYGESGNRSSTDNAL</sequence>
<feature type="region of interest" description="Disordered" evidence="2">
    <location>
        <begin position="343"/>
        <end position="371"/>
    </location>
</feature>
<name>G0UXU9_TRYCI</name>
<keyword evidence="1" id="KW-0175">Coiled coil</keyword>
<feature type="region of interest" description="Disordered" evidence="2">
    <location>
        <begin position="669"/>
        <end position="732"/>
    </location>
</feature>
<accession>G0UXU9</accession>
<proteinExistence type="predicted"/>
<reference evidence="3" key="1">
    <citation type="journal article" date="2012" name="Proc. Natl. Acad. Sci. U.S.A.">
        <title>Antigenic diversity is generated by distinct evolutionary mechanisms in African trypanosome species.</title>
        <authorList>
            <person name="Jackson A.P."/>
            <person name="Berry A."/>
            <person name="Aslett M."/>
            <person name="Allison H.C."/>
            <person name="Burton P."/>
            <person name="Vavrova-Anderson J."/>
            <person name="Brown R."/>
            <person name="Browne H."/>
            <person name="Corton N."/>
            <person name="Hauser H."/>
            <person name="Gamble J."/>
            <person name="Gilderthorp R."/>
            <person name="Marcello L."/>
            <person name="McQuillan J."/>
            <person name="Otto T.D."/>
            <person name="Quail M.A."/>
            <person name="Sanders M.J."/>
            <person name="van Tonder A."/>
            <person name="Ginger M.L."/>
            <person name="Field M.C."/>
            <person name="Barry J.D."/>
            <person name="Hertz-Fowler C."/>
            <person name="Berriman M."/>
        </authorList>
    </citation>
    <scope>NUCLEOTIDE SEQUENCE</scope>
    <source>
        <strain evidence="3">IL3000</strain>
    </source>
</reference>
<feature type="compositionally biased region" description="Low complexity" evidence="2">
    <location>
        <begin position="565"/>
        <end position="582"/>
    </location>
</feature>
<evidence type="ECO:0000256" key="2">
    <source>
        <dbReference type="SAM" id="MobiDB-lite"/>
    </source>
</evidence>
<gene>
    <name evidence="3" type="ORF">TCIL3000_10_9940</name>
</gene>
<organism evidence="3">
    <name type="scientific">Trypanosoma congolense (strain IL3000)</name>
    <dbReference type="NCBI Taxonomy" id="1068625"/>
    <lineage>
        <taxon>Eukaryota</taxon>
        <taxon>Discoba</taxon>
        <taxon>Euglenozoa</taxon>
        <taxon>Kinetoplastea</taxon>
        <taxon>Metakinetoplastina</taxon>
        <taxon>Trypanosomatida</taxon>
        <taxon>Trypanosomatidae</taxon>
        <taxon>Trypanosoma</taxon>
        <taxon>Nannomonas</taxon>
    </lineage>
</organism>
<feature type="coiled-coil region" evidence="1">
    <location>
        <begin position="452"/>
        <end position="507"/>
    </location>
</feature>
<feature type="region of interest" description="Disordered" evidence="2">
    <location>
        <begin position="616"/>
        <end position="654"/>
    </location>
</feature>
<feature type="region of interest" description="Disordered" evidence="2">
    <location>
        <begin position="561"/>
        <end position="588"/>
    </location>
</feature>
<dbReference type="VEuPathDB" id="TriTrypDB:TcIL3000_10_9940"/>
<evidence type="ECO:0000256" key="1">
    <source>
        <dbReference type="SAM" id="Coils"/>
    </source>
</evidence>
<feature type="region of interest" description="Disordered" evidence="2">
    <location>
        <begin position="103"/>
        <end position="158"/>
    </location>
</feature>
<feature type="compositionally biased region" description="Basic and acidic residues" evidence="2">
    <location>
        <begin position="616"/>
        <end position="628"/>
    </location>
</feature>
<dbReference type="EMBL" id="HE575323">
    <property type="protein sequence ID" value="CCC94216.1"/>
    <property type="molecule type" value="Genomic_DNA"/>
</dbReference>
<protein>
    <submittedName>
        <fullName evidence="3">Uncharacterized protein</fullName>
    </submittedName>
</protein>
<evidence type="ECO:0000313" key="3">
    <source>
        <dbReference type="EMBL" id="CCC94216.1"/>
    </source>
</evidence>
<feature type="compositionally biased region" description="Polar residues" evidence="2">
    <location>
        <begin position="105"/>
        <end position="116"/>
    </location>
</feature>
<feature type="compositionally biased region" description="Polar residues" evidence="2">
    <location>
        <begin position="723"/>
        <end position="732"/>
    </location>
</feature>